<dbReference type="Proteomes" id="UP001153387">
    <property type="component" value="Unassembled WGS sequence"/>
</dbReference>
<keyword evidence="3" id="KW-1185">Reference proteome</keyword>
<name>A0A9X4KPI6_9BACL</name>
<evidence type="ECO:0000256" key="1">
    <source>
        <dbReference type="SAM" id="SignalP"/>
    </source>
</evidence>
<proteinExistence type="predicted"/>
<dbReference type="RefSeq" id="WP_277567258.1">
    <property type="nucleotide sequence ID" value="NZ_JAPDHZ010000004.1"/>
</dbReference>
<comment type="caution">
    <text evidence="2">The sequence shown here is derived from an EMBL/GenBank/DDBJ whole genome shotgun (WGS) entry which is preliminary data.</text>
</comment>
<feature type="signal peptide" evidence="1">
    <location>
        <begin position="1"/>
        <end position="21"/>
    </location>
</feature>
<dbReference type="EMBL" id="JAPDHZ010000004">
    <property type="protein sequence ID" value="MDG0793485.1"/>
    <property type="molecule type" value="Genomic_DNA"/>
</dbReference>
<keyword evidence="1" id="KW-0732">Signal</keyword>
<dbReference type="AlphaFoldDB" id="A0A9X4KPI6"/>
<accession>A0A9X4KPI6</accession>
<organism evidence="2 3">
    <name type="scientific">Cohnella ginsengisoli</name>
    <dbReference type="NCBI Taxonomy" id="425004"/>
    <lineage>
        <taxon>Bacteria</taxon>
        <taxon>Bacillati</taxon>
        <taxon>Bacillota</taxon>
        <taxon>Bacilli</taxon>
        <taxon>Bacillales</taxon>
        <taxon>Paenibacillaceae</taxon>
        <taxon>Cohnella</taxon>
    </lineage>
</organism>
<evidence type="ECO:0000313" key="2">
    <source>
        <dbReference type="EMBL" id="MDG0793485.1"/>
    </source>
</evidence>
<sequence>MKRSSLLLACALLGASTLLSAWPCGQTVQAAGVATPNYEVKWYLDPAVVLGFDHKLKSAVLNAFDMPSTVEKMNVEYLDSDDLDLNAEGWDVRIRKMEAYSDKAFEVTYKMRYPIAGGNIQAALNWAAADGFDADEDDYEAQIDWGFSSQTLSFSNKKDAELDGYEGMELPGKGDSRDLAEDLIAGKLENWQSGDWAEDILHDAHIYGPVSAKRSIGEWAGEELYIEIWEIKKSDGNRLRLSRRSFLQGRRLRDSIRSERFAQEQADLGRLVFAARRSQDDEDIGAILKKKAGHRWYPWVLKHAAEPPG</sequence>
<gene>
    <name evidence="2" type="ORF">OMP38_23605</name>
</gene>
<feature type="chain" id="PRO_5040997269" description="CYTH domain-containing protein" evidence="1">
    <location>
        <begin position="22"/>
        <end position="309"/>
    </location>
</feature>
<reference evidence="2 3" key="1">
    <citation type="submission" date="2022-10" db="EMBL/GenBank/DDBJ databases">
        <title>Comparative genomic analysis of Cohnella hashimotonis sp. nov., isolated from the International Space Station.</title>
        <authorList>
            <person name="Simpson A."/>
            <person name="Venkateswaran K."/>
        </authorList>
    </citation>
    <scope>NUCLEOTIDE SEQUENCE [LARGE SCALE GENOMIC DNA]</scope>
    <source>
        <strain evidence="2 3">DSM 18997</strain>
    </source>
</reference>
<evidence type="ECO:0000313" key="3">
    <source>
        <dbReference type="Proteomes" id="UP001153387"/>
    </source>
</evidence>
<evidence type="ECO:0008006" key="4">
    <source>
        <dbReference type="Google" id="ProtNLM"/>
    </source>
</evidence>
<protein>
    <recommendedName>
        <fullName evidence="4">CYTH domain-containing protein</fullName>
    </recommendedName>
</protein>